<proteinExistence type="predicted"/>
<dbReference type="AlphaFoldDB" id="C7J9V0"/>
<evidence type="ECO:0000313" key="2">
    <source>
        <dbReference type="EMBL" id="BAH95702.1"/>
    </source>
</evidence>
<accession>C7J9V0</accession>
<feature type="region of interest" description="Disordered" evidence="1">
    <location>
        <begin position="1"/>
        <end position="49"/>
    </location>
</feature>
<name>C7J9V0_ORYSJ</name>
<dbReference type="EMBL" id="AP008218">
    <property type="protein sequence ID" value="BAH95702.1"/>
    <property type="molecule type" value="Genomic_DNA"/>
</dbReference>
<evidence type="ECO:0000256" key="1">
    <source>
        <dbReference type="SAM" id="MobiDB-lite"/>
    </source>
</evidence>
<reference evidence="2 3" key="1">
    <citation type="journal article" date="2005" name="Nature">
        <title>The map-based sequence of the rice genome.</title>
        <authorList>
            <consortium name="International rice genome sequencing project (IRGSP)"/>
            <person name="Matsumoto T."/>
            <person name="Wu J."/>
            <person name="Kanamori H."/>
            <person name="Katayose Y."/>
            <person name="Fujisawa M."/>
            <person name="Namiki N."/>
            <person name="Mizuno H."/>
            <person name="Yamamoto K."/>
            <person name="Antonio B.A."/>
            <person name="Baba T."/>
            <person name="Sakata K."/>
            <person name="Nagamura Y."/>
            <person name="Aoki H."/>
            <person name="Arikawa K."/>
            <person name="Arita K."/>
            <person name="Bito T."/>
            <person name="Chiden Y."/>
            <person name="Fujitsuka N."/>
            <person name="Fukunaka R."/>
            <person name="Hamada M."/>
            <person name="Harada C."/>
            <person name="Hayashi A."/>
            <person name="Hijishita S."/>
            <person name="Honda M."/>
            <person name="Hosokawa S."/>
            <person name="Ichikawa Y."/>
            <person name="Idonuma A."/>
            <person name="Iijima M."/>
            <person name="Ikeda M."/>
            <person name="Ikeno M."/>
            <person name="Ito K."/>
            <person name="Ito S."/>
            <person name="Ito T."/>
            <person name="Ito Y."/>
            <person name="Ito Y."/>
            <person name="Iwabuchi A."/>
            <person name="Kamiya K."/>
            <person name="Karasawa W."/>
            <person name="Kurita K."/>
            <person name="Katagiri S."/>
            <person name="Kikuta A."/>
            <person name="Kobayashi H."/>
            <person name="Kobayashi N."/>
            <person name="Machita K."/>
            <person name="Maehara T."/>
            <person name="Masukawa M."/>
            <person name="Mizubayashi T."/>
            <person name="Mukai Y."/>
            <person name="Nagasaki H."/>
            <person name="Nagata Y."/>
            <person name="Naito S."/>
            <person name="Nakashima M."/>
            <person name="Nakama Y."/>
            <person name="Nakamichi Y."/>
            <person name="Nakamura M."/>
            <person name="Meguro A."/>
            <person name="Negishi M."/>
            <person name="Ohta I."/>
            <person name="Ohta T."/>
            <person name="Okamoto M."/>
            <person name="Ono N."/>
            <person name="Saji S."/>
            <person name="Sakaguchi M."/>
            <person name="Sakai K."/>
            <person name="Shibata M."/>
            <person name="Shimokawa T."/>
            <person name="Song J."/>
            <person name="Takazaki Y."/>
            <person name="Terasawa K."/>
            <person name="Tsugane M."/>
            <person name="Tsuji K."/>
            <person name="Ueda S."/>
            <person name="Waki K."/>
            <person name="Yamagata H."/>
            <person name="Yamamoto M."/>
            <person name="Yamamoto S."/>
            <person name="Yamane H."/>
            <person name="Yoshiki S."/>
            <person name="Yoshihara R."/>
            <person name="Yukawa K."/>
            <person name="Zhong H."/>
            <person name="Yano M."/>
            <person name="Yuan Q."/>
            <person name="Ouyang S."/>
            <person name="Liu J."/>
            <person name="Jones K.M."/>
            <person name="Gansberger K."/>
            <person name="Moffat K."/>
            <person name="Hill J."/>
            <person name="Bera J."/>
            <person name="Fadrosh D."/>
            <person name="Jin S."/>
            <person name="Johri S."/>
            <person name="Kim M."/>
            <person name="Overton L."/>
            <person name="Reardon M."/>
            <person name="Tsitrin T."/>
            <person name="Vuong H."/>
            <person name="Weaver B."/>
            <person name="Ciecko A."/>
            <person name="Tallon L."/>
            <person name="Jackson J."/>
            <person name="Pai G."/>
            <person name="Aken S.V."/>
            <person name="Utterback T."/>
            <person name="Reidmuller S."/>
            <person name="Feldblyum T."/>
            <person name="Hsiao J."/>
            <person name="Zismann V."/>
            <person name="Iobst S."/>
            <person name="de Vazeille A.R."/>
            <person name="Buell C.R."/>
            <person name="Ying K."/>
            <person name="Li Y."/>
            <person name="Lu T."/>
            <person name="Huang Y."/>
            <person name="Zhao Q."/>
            <person name="Feng Q."/>
            <person name="Zhang L."/>
            <person name="Zhu J."/>
            <person name="Weng Q."/>
            <person name="Mu J."/>
            <person name="Lu Y."/>
            <person name="Fan D."/>
            <person name="Liu Y."/>
            <person name="Guan J."/>
            <person name="Zhang Y."/>
            <person name="Yu S."/>
            <person name="Liu X."/>
            <person name="Zhang Y."/>
            <person name="Hong G."/>
            <person name="Han B."/>
            <person name="Choisne N."/>
            <person name="Demange N."/>
            <person name="Orjeda G."/>
            <person name="Samain S."/>
            <person name="Cattolico L."/>
            <person name="Pelletier E."/>
            <person name="Couloux A."/>
            <person name="Segurens B."/>
            <person name="Wincker P."/>
            <person name="D'Hont A."/>
            <person name="Scarpelli C."/>
            <person name="Weissenbach J."/>
            <person name="Salanoubat M."/>
            <person name="Quetier F."/>
            <person name="Yu Y."/>
            <person name="Kim H.R."/>
            <person name="Rambo T."/>
            <person name="Currie J."/>
            <person name="Collura K."/>
            <person name="Luo M."/>
            <person name="Yang T."/>
            <person name="Ammiraju J.S.S."/>
            <person name="Engler F."/>
            <person name="Soderlund C."/>
            <person name="Wing R.A."/>
            <person name="Palmer L.E."/>
            <person name="de la Bastide M."/>
            <person name="Spiegel L."/>
            <person name="Nascimento L."/>
            <person name="Zutavern T."/>
            <person name="O'Shaughnessy A."/>
            <person name="Dike S."/>
            <person name="Dedhia N."/>
            <person name="Preston R."/>
            <person name="Balija V."/>
            <person name="McCombie W.R."/>
            <person name="Chow T."/>
            <person name="Chen H."/>
            <person name="Chung M."/>
            <person name="Chen C."/>
            <person name="Shaw J."/>
            <person name="Wu H."/>
            <person name="Hsiao K."/>
            <person name="Chao Y."/>
            <person name="Chu M."/>
            <person name="Cheng C."/>
            <person name="Hour A."/>
            <person name="Lee P."/>
            <person name="Lin S."/>
            <person name="Lin Y."/>
            <person name="Liou J."/>
            <person name="Liu S."/>
            <person name="Hsing Y."/>
            <person name="Raghuvanshi S."/>
            <person name="Mohanty A."/>
            <person name="Bharti A.K."/>
            <person name="Gaur A."/>
            <person name="Gupta V."/>
            <person name="Kumar D."/>
            <person name="Ravi V."/>
            <person name="Vij S."/>
            <person name="Kapur A."/>
            <person name="Khurana P."/>
            <person name="Khurana P."/>
            <person name="Khurana J.P."/>
            <person name="Tyagi A.K."/>
            <person name="Gaikwad K."/>
            <person name="Singh A."/>
            <person name="Dalal V."/>
            <person name="Srivastava S."/>
            <person name="Dixit A."/>
            <person name="Pal A.K."/>
            <person name="Ghazi I.A."/>
            <person name="Yadav M."/>
            <person name="Pandit A."/>
            <person name="Bhargava A."/>
            <person name="Sureshbabu K."/>
            <person name="Batra K."/>
            <person name="Sharma T.R."/>
            <person name="Mohapatra T."/>
            <person name="Singh N.K."/>
            <person name="Messing J."/>
            <person name="Nelson A.B."/>
            <person name="Fuks G."/>
            <person name="Kavchok S."/>
            <person name="Keizer G."/>
            <person name="Linton E."/>
            <person name="Llaca V."/>
            <person name="Song R."/>
            <person name="Tanyolac B."/>
            <person name="Young S."/>
            <person name="Ho-Il K."/>
            <person name="Hahn J.H."/>
            <person name="Sangsakoo G."/>
            <person name="Vanavichit A."/>
            <person name="de Mattos Luiz.A.T."/>
            <person name="Zimmer P.D."/>
            <person name="Malone G."/>
            <person name="Dellagostin O."/>
            <person name="de Oliveira A.C."/>
            <person name="Bevan M."/>
            <person name="Bancroft I."/>
            <person name="Minx P."/>
            <person name="Cordum H."/>
            <person name="Wilson R."/>
            <person name="Cheng Z."/>
            <person name="Jin W."/>
            <person name="Jiang J."/>
            <person name="Leong S.A."/>
            <person name="Iwama H."/>
            <person name="Gojobori T."/>
            <person name="Itoh T."/>
            <person name="Niimura Y."/>
            <person name="Fujii Y."/>
            <person name="Habara T."/>
            <person name="Sakai H."/>
            <person name="Sato Y."/>
            <person name="Wilson G."/>
            <person name="Kumar K."/>
            <person name="McCouch S."/>
            <person name="Juretic N."/>
            <person name="Hoen D."/>
            <person name="Wright S."/>
            <person name="Bruskiewich R."/>
            <person name="Bureau T."/>
            <person name="Miyao A."/>
            <person name="Hirochika H."/>
            <person name="Nishikawa T."/>
            <person name="Kadowaki K."/>
            <person name="Sugiura M."/>
            <person name="Burr B."/>
            <person name="Sasaki T."/>
        </authorList>
    </citation>
    <scope>NUCLEOTIDE SEQUENCE [LARGE SCALE GENOMIC DNA]</scope>
    <source>
        <strain evidence="3">cv. Nipponbare</strain>
    </source>
</reference>
<gene>
    <name evidence="2" type="ordered locus">Os12g0509850</name>
</gene>
<sequence length="94" mass="10388">MEVDSSVWGQRRGCASRRSVAAAAEHDGGGRRRRPARRCRGLPPPPKPNPFAEVYLRLRPPLLAPLLFNLSTISSTIPLLDFALPFFFLGSFSP</sequence>
<protein>
    <submittedName>
        <fullName evidence="2">Os12g0509850 protein</fullName>
    </submittedName>
</protein>
<reference evidence="3" key="2">
    <citation type="journal article" date="2008" name="Nucleic Acids Res.">
        <title>The rice annotation project database (RAP-DB): 2008 update.</title>
        <authorList>
            <consortium name="The rice annotation project (RAP)"/>
        </authorList>
    </citation>
    <scope>GENOME REANNOTATION</scope>
    <source>
        <strain evidence="3">cv. Nipponbare</strain>
    </source>
</reference>
<dbReference type="Proteomes" id="UP000000763">
    <property type="component" value="Chromosome 12"/>
</dbReference>
<dbReference type="KEGG" id="dosa:Os12g0509850"/>
<feature type="compositionally biased region" description="Basic residues" evidence="1">
    <location>
        <begin position="31"/>
        <end position="40"/>
    </location>
</feature>
<organism evidence="2 3">
    <name type="scientific">Oryza sativa subsp. japonica</name>
    <name type="common">Rice</name>
    <dbReference type="NCBI Taxonomy" id="39947"/>
    <lineage>
        <taxon>Eukaryota</taxon>
        <taxon>Viridiplantae</taxon>
        <taxon>Streptophyta</taxon>
        <taxon>Embryophyta</taxon>
        <taxon>Tracheophyta</taxon>
        <taxon>Spermatophyta</taxon>
        <taxon>Magnoliopsida</taxon>
        <taxon>Liliopsida</taxon>
        <taxon>Poales</taxon>
        <taxon>Poaceae</taxon>
        <taxon>BOP clade</taxon>
        <taxon>Oryzoideae</taxon>
        <taxon>Oryzeae</taxon>
        <taxon>Oryzinae</taxon>
        <taxon>Oryza</taxon>
        <taxon>Oryza sativa</taxon>
    </lineage>
</organism>
<evidence type="ECO:0000313" key="3">
    <source>
        <dbReference type="Proteomes" id="UP000000763"/>
    </source>
</evidence>